<dbReference type="PANTHER" id="PTHR30160:SF7">
    <property type="entry name" value="ADP-HEPTOSE--LPS HEPTOSYLTRANSFERASE 2"/>
    <property type="match status" value="1"/>
</dbReference>
<comment type="catalytic activity">
    <reaction evidence="5">
        <text>an L-alpha-D-Hep-(1-&gt;5)-[alpha-Kdo-(2-&gt;4)]-alpha-Kdo-(2-&gt;6)-lipid A + ADP-L-glycero-beta-D-manno-heptose = an L-alpha-D-Hep-(1-&gt;3)-L-alpha-D-Hep-(1-&gt;5)-[alpha-Kdo-(2-&gt;4)]-alpha-Kdo-(2-&gt;6)-lipid A + ADP + H(+)</text>
        <dbReference type="Rhea" id="RHEA:74071"/>
        <dbReference type="ChEBI" id="CHEBI:15378"/>
        <dbReference type="ChEBI" id="CHEBI:61506"/>
        <dbReference type="ChEBI" id="CHEBI:193068"/>
        <dbReference type="ChEBI" id="CHEBI:193069"/>
        <dbReference type="ChEBI" id="CHEBI:456216"/>
        <dbReference type="EC" id="2.4.99.24"/>
    </reaction>
</comment>
<dbReference type="GO" id="GO:0009244">
    <property type="term" value="P:lipopolysaccharide core region biosynthetic process"/>
    <property type="evidence" value="ECO:0007669"/>
    <property type="project" value="TreeGrafter"/>
</dbReference>
<dbReference type="GO" id="GO:0005829">
    <property type="term" value="C:cytosol"/>
    <property type="evidence" value="ECO:0007669"/>
    <property type="project" value="TreeGrafter"/>
</dbReference>
<gene>
    <name evidence="6" type="primary">waaF</name>
    <name evidence="6" type="ORF">ICT70_10045</name>
</gene>
<sequence>MKVLSINNRHIPELKKILVRVNNWIGDAVMNTPALGAIRESYPDAEIVVVANPLVSPLFLSHPYCDRVIIYDKKNVDRGISGFVRFVVRLRRERFDAAILFQKAIEAALMTFLAGIRVRIGYLTDHRGFLLSHGVELTEDIKKQHHTLHFISLLRSCEITGGDGRQLLNVTDNEKAWAQRTLKEASWVVINPGAAYGSAKRWLPHRFAQVADELSNRFGFLIMLIGGPGEIEIGQEIEETCHAKLTNFVGKTTVREMMALISACRLMVTNDSGPMHVAAALGVPIVAIFGSTDHTTTFPAGVAHKIVRKDFPCAPCLLRQCPIDHRCMIAIEVEDVLSSVDQLINDENVDFGRQD</sequence>
<evidence type="ECO:0000313" key="7">
    <source>
        <dbReference type="Proteomes" id="UP000632828"/>
    </source>
</evidence>
<name>A0A8J6QM12_9BACT</name>
<evidence type="ECO:0000256" key="1">
    <source>
        <dbReference type="ARBA" id="ARBA00022676"/>
    </source>
</evidence>
<organism evidence="6 7">
    <name type="scientific">Pelovirga terrestris</name>
    <dbReference type="NCBI Taxonomy" id="2771352"/>
    <lineage>
        <taxon>Bacteria</taxon>
        <taxon>Pseudomonadati</taxon>
        <taxon>Thermodesulfobacteriota</taxon>
        <taxon>Desulfuromonadia</taxon>
        <taxon>Geobacterales</taxon>
        <taxon>Geobacteraceae</taxon>
        <taxon>Pelovirga</taxon>
    </lineage>
</organism>
<comment type="caution">
    <text evidence="6">The sequence shown here is derived from an EMBL/GenBank/DDBJ whole genome shotgun (WGS) entry which is preliminary data.</text>
</comment>
<protein>
    <recommendedName>
        <fullName evidence="4">lipopolysaccharide heptosyltransferase II</fullName>
        <ecNumber evidence="4">2.4.99.24</ecNumber>
    </recommendedName>
</protein>
<dbReference type="Pfam" id="PF01075">
    <property type="entry name" value="Glyco_transf_9"/>
    <property type="match status" value="1"/>
</dbReference>
<dbReference type="AlphaFoldDB" id="A0A8J6QM12"/>
<keyword evidence="7" id="KW-1185">Reference proteome</keyword>
<dbReference type="Proteomes" id="UP000632828">
    <property type="component" value="Unassembled WGS sequence"/>
</dbReference>
<accession>A0A8J6QM12</accession>
<dbReference type="PANTHER" id="PTHR30160">
    <property type="entry name" value="TETRAACYLDISACCHARIDE 4'-KINASE-RELATED"/>
    <property type="match status" value="1"/>
</dbReference>
<evidence type="ECO:0000256" key="2">
    <source>
        <dbReference type="ARBA" id="ARBA00022679"/>
    </source>
</evidence>
<keyword evidence="2" id="KW-0808">Transferase</keyword>
<proteinExistence type="inferred from homology"/>
<dbReference type="EMBL" id="JACWUN010000010">
    <property type="protein sequence ID" value="MBD1401014.1"/>
    <property type="molecule type" value="Genomic_DNA"/>
</dbReference>
<dbReference type="Gene3D" id="3.40.50.2000">
    <property type="entry name" value="Glycogen Phosphorylase B"/>
    <property type="match status" value="2"/>
</dbReference>
<dbReference type="NCBIfam" id="TIGR02195">
    <property type="entry name" value="heptsyl_trn_II"/>
    <property type="match status" value="1"/>
</dbReference>
<comment type="similarity">
    <text evidence="3">Belongs to the glycosyltransferase 9 family.</text>
</comment>
<evidence type="ECO:0000256" key="4">
    <source>
        <dbReference type="ARBA" id="ARBA00044042"/>
    </source>
</evidence>
<evidence type="ECO:0000313" key="6">
    <source>
        <dbReference type="EMBL" id="MBD1401014.1"/>
    </source>
</evidence>
<evidence type="ECO:0000256" key="5">
    <source>
        <dbReference type="ARBA" id="ARBA00047503"/>
    </source>
</evidence>
<dbReference type="EC" id="2.4.99.24" evidence="4"/>
<dbReference type="RefSeq" id="WP_191156147.1">
    <property type="nucleotide sequence ID" value="NZ_JACWUN010000010.1"/>
</dbReference>
<keyword evidence="1" id="KW-0328">Glycosyltransferase</keyword>
<dbReference type="InterPro" id="IPR051199">
    <property type="entry name" value="LPS_LOS_Heptosyltrfase"/>
</dbReference>
<dbReference type="GO" id="GO:0008713">
    <property type="term" value="F:ADP-heptose-lipopolysaccharide heptosyltransferase activity"/>
    <property type="evidence" value="ECO:0007669"/>
    <property type="project" value="UniProtKB-EC"/>
</dbReference>
<dbReference type="SUPFAM" id="SSF53756">
    <property type="entry name" value="UDP-Glycosyltransferase/glycogen phosphorylase"/>
    <property type="match status" value="1"/>
</dbReference>
<evidence type="ECO:0000256" key="3">
    <source>
        <dbReference type="ARBA" id="ARBA00043995"/>
    </source>
</evidence>
<dbReference type="InterPro" id="IPR011910">
    <property type="entry name" value="RfaF"/>
</dbReference>
<dbReference type="InterPro" id="IPR002201">
    <property type="entry name" value="Glyco_trans_9"/>
</dbReference>
<dbReference type="FunFam" id="3.40.50.2000:FF:000023">
    <property type="entry name" value="ADP-heptose--LPS heptosyltransferase II"/>
    <property type="match status" value="1"/>
</dbReference>
<dbReference type="CDD" id="cd03789">
    <property type="entry name" value="GT9_LPS_heptosyltransferase"/>
    <property type="match status" value="1"/>
</dbReference>
<reference evidence="6" key="1">
    <citation type="submission" date="2020-09" db="EMBL/GenBank/DDBJ databases">
        <title>Pelobacter alkaliphilus sp. nov., a novel anaerobic arsenate-reducing bacterium from terrestrial mud volcano.</title>
        <authorList>
            <person name="Khomyakova M.A."/>
            <person name="Merkel A.Y."/>
            <person name="Slobodkin A.I."/>
        </authorList>
    </citation>
    <scope>NUCLEOTIDE SEQUENCE</scope>
    <source>
        <strain evidence="6">M08fum</strain>
    </source>
</reference>